<keyword evidence="7" id="KW-1185">Reference proteome</keyword>
<dbReference type="PANTHER" id="PTHR30204">
    <property type="entry name" value="REDOX-CYCLING DRUG-SENSING TRANSCRIPTIONAL ACTIVATOR SOXR"/>
    <property type="match status" value="1"/>
</dbReference>
<evidence type="ECO:0000256" key="3">
    <source>
        <dbReference type="ARBA" id="ARBA00023125"/>
    </source>
</evidence>
<feature type="domain" description="HTH merR-type" evidence="5">
    <location>
        <begin position="5"/>
        <end position="74"/>
    </location>
</feature>
<proteinExistence type="predicted"/>
<evidence type="ECO:0000313" key="7">
    <source>
        <dbReference type="Proteomes" id="UP000641932"/>
    </source>
</evidence>
<keyword evidence="4" id="KW-0804">Transcription</keyword>
<organism evidence="6 7">
    <name type="scientific">Wenjunlia tyrosinilytica</name>
    <dbReference type="NCBI Taxonomy" id="1544741"/>
    <lineage>
        <taxon>Bacteria</taxon>
        <taxon>Bacillati</taxon>
        <taxon>Actinomycetota</taxon>
        <taxon>Actinomycetes</taxon>
        <taxon>Kitasatosporales</taxon>
        <taxon>Streptomycetaceae</taxon>
        <taxon>Wenjunlia</taxon>
    </lineage>
</organism>
<reference evidence="6" key="1">
    <citation type="journal article" date="2014" name="Int. J. Syst. Evol. Microbiol.">
        <title>Complete genome sequence of Corynebacterium casei LMG S-19264T (=DSM 44701T), isolated from a smear-ripened cheese.</title>
        <authorList>
            <consortium name="US DOE Joint Genome Institute (JGI-PGF)"/>
            <person name="Walter F."/>
            <person name="Albersmeier A."/>
            <person name="Kalinowski J."/>
            <person name="Ruckert C."/>
        </authorList>
    </citation>
    <scope>NUCLEOTIDE SEQUENCE</scope>
    <source>
        <strain evidence="6">CGMCC 4.7201</strain>
    </source>
</reference>
<comment type="caution">
    <text evidence="6">The sequence shown here is derived from an EMBL/GenBank/DDBJ whole genome shotgun (WGS) entry which is preliminary data.</text>
</comment>
<dbReference type="InterPro" id="IPR009061">
    <property type="entry name" value="DNA-bd_dom_put_sf"/>
</dbReference>
<dbReference type="Proteomes" id="UP000641932">
    <property type="component" value="Unassembled WGS sequence"/>
</dbReference>
<dbReference type="PROSITE" id="PS50937">
    <property type="entry name" value="HTH_MERR_2"/>
    <property type="match status" value="1"/>
</dbReference>
<dbReference type="PRINTS" id="PR00040">
    <property type="entry name" value="HTHMERR"/>
</dbReference>
<evidence type="ECO:0000313" key="6">
    <source>
        <dbReference type="EMBL" id="GGO93219.1"/>
    </source>
</evidence>
<dbReference type="PANTHER" id="PTHR30204:SF69">
    <property type="entry name" value="MERR-FAMILY TRANSCRIPTIONAL REGULATOR"/>
    <property type="match status" value="1"/>
</dbReference>
<dbReference type="InterPro" id="IPR047057">
    <property type="entry name" value="MerR_fam"/>
</dbReference>
<protein>
    <submittedName>
        <fullName evidence="6">MerR family transcriptional regulator</fullName>
    </submittedName>
</protein>
<dbReference type="SMART" id="SM00422">
    <property type="entry name" value="HTH_MERR"/>
    <property type="match status" value="1"/>
</dbReference>
<dbReference type="Gene3D" id="1.10.1660.10">
    <property type="match status" value="1"/>
</dbReference>
<dbReference type="EMBL" id="BMMS01000020">
    <property type="protein sequence ID" value="GGO93219.1"/>
    <property type="molecule type" value="Genomic_DNA"/>
</dbReference>
<accession>A0A917ZTJ7</accession>
<dbReference type="GO" id="GO:0003700">
    <property type="term" value="F:DNA-binding transcription factor activity"/>
    <property type="evidence" value="ECO:0007669"/>
    <property type="project" value="InterPro"/>
</dbReference>
<evidence type="ECO:0000256" key="4">
    <source>
        <dbReference type="ARBA" id="ARBA00023163"/>
    </source>
</evidence>
<evidence type="ECO:0000256" key="2">
    <source>
        <dbReference type="ARBA" id="ARBA00023015"/>
    </source>
</evidence>
<evidence type="ECO:0000259" key="5">
    <source>
        <dbReference type="PROSITE" id="PS50937"/>
    </source>
</evidence>
<keyword evidence="1" id="KW-0678">Repressor</keyword>
<name>A0A917ZTJ7_9ACTN</name>
<dbReference type="Pfam" id="PF13411">
    <property type="entry name" value="MerR_1"/>
    <property type="match status" value="1"/>
</dbReference>
<dbReference type="CDD" id="cd00592">
    <property type="entry name" value="HTH_MerR-like"/>
    <property type="match status" value="1"/>
</dbReference>
<dbReference type="InterPro" id="IPR000551">
    <property type="entry name" value="MerR-type_HTH_dom"/>
</dbReference>
<keyword evidence="2" id="KW-0805">Transcription regulation</keyword>
<gene>
    <name evidence="6" type="ORF">GCM10012280_45240</name>
</gene>
<dbReference type="AlphaFoldDB" id="A0A917ZTJ7"/>
<dbReference type="SUPFAM" id="SSF46955">
    <property type="entry name" value="Putative DNA-binding domain"/>
    <property type="match status" value="1"/>
</dbReference>
<dbReference type="GO" id="GO:0003677">
    <property type="term" value="F:DNA binding"/>
    <property type="evidence" value="ECO:0007669"/>
    <property type="project" value="UniProtKB-KW"/>
</dbReference>
<evidence type="ECO:0000256" key="1">
    <source>
        <dbReference type="ARBA" id="ARBA00022491"/>
    </source>
</evidence>
<reference evidence="6" key="2">
    <citation type="submission" date="2020-09" db="EMBL/GenBank/DDBJ databases">
        <authorList>
            <person name="Sun Q."/>
            <person name="Zhou Y."/>
        </authorList>
    </citation>
    <scope>NUCLEOTIDE SEQUENCE</scope>
    <source>
        <strain evidence="6">CGMCC 4.7201</strain>
    </source>
</reference>
<keyword evidence="3" id="KW-0238">DNA-binding</keyword>
<sequence>MSQITWTIGDLAARTGLPVKTIRYYSDIGLLPMAERSVGGHRRYAPQALERLRLVQRLRALDTPIATITQLATGERTLSDLLVGELDLVQSRLAELRWRQATLQALDNCSRPEQLRRLEVLSRVQRLPEAHKDLSRAWERIIPASVPARLTDAIAAQAVPEPPRDPSPQEVLAYAELHSLTAHPDFLAYWVAPHVRDKASLYSELLDASELAADAVADGLPPRQGNALDHFAQACARAREEQDSPTFRAFMGAEFRGTVPLFRRYWQHVATVTADRRPNLGATHCWLVEGLGVM</sequence>